<evidence type="ECO:0000256" key="6">
    <source>
        <dbReference type="ARBA" id="ARBA00022840"/>
    </source>
</evidence>
<evidence type="ECO:0000313" key="10">
    <source>
        <dbReference type="EMBL" id="KAI9187314.1"/>
    </source>
</evidence>
<keyword evidence="7 8" id="KW-0694">RNA-binding</keyword>
<organism evidence="10 11">
    <name type="scientific">Acer negundo</name>
    <name type="common">Box elder</name>
    <dbReference type="NCBI Taxonomy" id="4023"/>
    <lineage>
        <taxon>Eukaryota</taxon>
        <taxon>Viridiplantae</taxon>
        <taxon>Streptophyta</taxon>
        <taxon>Embryophyta</taxon>
        <taxon>Tracheophyta</taxon>
        <taxon>Spermatophyta</taxon>
        <taxon>Magnoliopsida</taxon>
        <taxon>eudicotyledons</taxon>
        <taxon>Gunneridae</taxon>
        <taxon>Pentapetalae</taxon>
        <taxon>rosids</taxon>
        <taxon>malvids</taxon>
        <taxon>Sapindales</taxon>
        <taxon>Sapindaceae</taxon>
        <taxon>Hippocastanoideae</taxon>
        <taxon>Acereae</taxon>
        <taxon>Acer</taxon>
    </lineage>
</organism>
<dbReference type="InterPro" id="IPR006630">
    <property type="entry name" value="La_HTH"/>
</dbReference>
<dbReference type="Pfam" id="PF23559">
    <property type="entry name" value="WHD_DRP"/>
    <property type="match status" value="1"/>
</dbReference>
<keyword evidence="5" id="KW-0611">Plant defense</keyword>
<evidence type="ECO:0000259" key="9">
    <source>
        <dbReference type="PROSITE" id="PS50961"/>
    </source>
</evidence>
<dbReference type="PANTHER" id="PTHR33463:SF220">
    <property type="entry name" value="NB-ARC DOMAIN-CONTAINING PROTEIN"/>
    <property type="match status" value="1"/>
</dbReference>
<evidence type="ECO:0000256" key="5">
    <source>
        <dbReference type="ARBA" id="ARBA00022821"/>
    </source>
</evidence>
<dbReference type="InterPro" id="IPR002182">
    <property type="entry name" value="NB-ARC"/>
</dbReference>
<sequence>MSSSSYYELEDMVADKLEAVTNLIKEGAFLVADKVPVVTTLIDEGAPEVAVAETIPAEDVADDQWPIVGMESIINEVCRCLKKEGEDDDDEYEDVGIIGVYGMGGVGKTTLLKQINKKLDLEMKYDFDVVIWVVVSRDLQLEKIQQQIGEQIDLFDVKAWKLKNFEEKASAIFKILEEKKFVLLMDDLWERVDLTKVGVPLPSPENSFKIVFTTRSLQICSLMEADRQFKVTCLSNDDAWELFQALVGDETLQSHPQKVWDLAEDVSRECRGLPLALVSIGRAMVSKKPPQEWSDVFEVLRRSMTSYSGSDDQLKNDIRYNLTLSYDNLQNDMFKSCFLYCCLFPRNSVIEKSDLIDHWIGEGFLDERLGAQLSQGHYIIDVLHSVCLLELGEDDSRVKMHYWIHDMGLWIASKIEIEKGNCFFCTDTDNLTEAQVTEILVKATRMSLLNLNDDVFENLSDAPKCPHLQTLFLIRNNSEMIINDFFFQYMPSLKVLNLSGNSYLQTKLPRGISNLISLQHLDLSCTNIQELPKELRALKKLKCLNLEYTRSLRTIPRQLISEFSVLHVLRFWECGFMLQSNEDIVELEVDFVGEAQDVRESPSSFYFLHEVIIKGCRKLRELTWLIVAPNLKHLQISDCPEMEEIINVGKLSECPMPVESFRGMPGVPFIPPGPPATAFVPVLKLPLSVLLINQIDYYFSDANLIKDEYLKYNMDEQGWVPIALIAGCRRVKNLTTNIQLILDSLRTSAVVEVQDDKVRRRSDWMKWVPIASPVATD</sequence>
<protein>
    <recommendedName>
        <fullName evidence="9">HTH La-type RNA-binding domain-containing protein</fullName>
    </recommendedName>
</protein>
<dbReference type="SUPFAM" id="SSF46785">
    <property type="entry name" value="Winged helix' DNA-binding domain"/>
    <property type="match status" value="1"/>
</dbReference>
<evidence type="ECO:0000256" key="4">
    <source>
        <dbReference type="ARBA" id="ARBA00022741"/>
    </source>
</evidence>
<dbReference type="InterPro" id="IPR050905">
    <property type="entry name" value="Plant_NBS-LRR"/>
</dbReference>
<reference evidence="10" key="2">
    <citation type="submission" date="2023-02" db="EMBL/GenBank/DDBJ databases">
        <authorList>
            <person name="Swenson N.G."/>
            <person name="Wegrzyn J.L."/>
            <person name="Mcevoy S.L."/>
        </authorList>
    </citation>
    <scope>NUCLEOTIDE SEQUENCE</scope>
    <source>
        <strain evidence="10">91603</strain>
        <tissue evidence="10">Leaf</tissue>
    </source>
</reference>
<dbReference type="PROSITE" id="PS50961">
    <property type="entry name" value="HTH_LA"/>
    <property type="match status" value="1"/>
</dbReference>
<dbReference type="Pfam" id="PF00931">
    <property type="entry name" value="NB-ARC"/>
    <property type="match status" value="1"/>
</dbReference>
<dbReference type="InterPro" id="IPR027417">
    <property type="entry name" value="P-loop_NTPase"/>
</dbReference>
<dbReference type="CDD" id="cd07323">
    <property type="entry name" value="LAM"/>
    <property type="match status" value="1"/>
</dbReference>
<comment type="caution">
    <text evidence="10">The sequence shown here is derived from an EMBL/GenBank/DDBJ whole genome shotgun (WGS) entry which is preliminary data.</text>
</comment>
<dbReference type="AlphaFoldDB" id="A0AAD5J7K9"/>
<keyword evidence="3" id="KW-0677">Repeat</keyword>
<keyword evidence="11" id="KW-1185">Reference proteome</keyword>
<feature type="domain" description="HTH La-type RNA-binding" evidence="9">
    <location>
        <begin position="681"/>
        <end position="770"/>
    </location>
</feature>
<dbReference type="GO" id="GO:0006952">
    <property type="term" value="P:defense response"/>
    <property type="evidence" value="ECO:0007669"/>
    <property type="project" value="UniProtKB-KW"/>
</dbReference>
<dbReference type="Gene3D" id="1.10.10.10">
    <property type="entry name" value="Winged helix-like DNA-binding domain superfamily/Winged helix DNA-binding domain"/>
    <property type="match status" value="2"/>
</dbReference>
<dbReference type="InterPro" id="IPR055414">
    <property type="entry name" value="LRR_R13L4/SHOC2-like"/>
</dbReference>
<evidence type="ECO:0000256" key="2">
    <source>
        <dbReference type="ARBA" id="ARBA00022614"/>
    </source>
</evidence>
<dbReference type="Gene3D" id="3.40.50.300">
    <property type="entry name" value="P-loop containing nucleotide triphosphate hydrolases"/>
    <property type="match status" value="1"/>
</dbReference>
<evidence type="ECO:0000256" key="7">
    <source>
        <dbReference type="ARBA" id="ARBA00022884"/>
    </source>
</evidence>
<dbReference type="InterPro" id="IPR032675">
    <property type="entry name" value="LRR_dom_sf"/>
</dbReference>
<dbReference type="Proteomes" id="UP001064489">
    <property type="component" value="Chromosome 3"/>
</dbReference>
<keyword evidence="4" id="KW-0547">Nucleotide-binding</keyword>
<comment type="similarity">
    <text evidence="1">Belongs to the disease resistance NB-LRR family.</text>
</comment>
<evidence type="ECO:0000256" key="3">
    <source>
        <dbReference type="ARBA" id="ARBA00022737"/>
    </source>
</evidence>
<dbReference type="Gene3D" id="1.10.8.430">
    <property type="entry name" value="Helical domain of apoptotic protease-activating factors"/>
    <property type="match status" value="1"/>
</dbReference>
<dbReference type="GO" id="GO:0003723">
    <property type="term" value="F:RNA binding"/>
    <property type="evidence" value="ECO:0007669"/>
    <property type="project" value="UniProtKB-UniRule"/>
</dbReference>
<dbReference type="InterPro" id="IPR042197">
    <property type="entry name" value="Apaf_helical"/>
</dbReference>
<gene>
    <name evidence="10" type="ORF">LWI28_026702</name>
</gene>
<dbReference type="PANTHER" id="PTHR33463">
    <property type="entry name" value="NB-ARC DOMAIN-CONTAINING PROTEIN-RELATED"/>
    <property type="match status" value="1"/>
</dbReference>
<keyword evidence="6" id="KW-0067">ATP-binding</keyword>
<keyword evidence="2" id="KW-0433">Leucine-rich repeat</keyword>
<dbReference type="FunFam" id="1.10.10.10:FF:000322">
    <property type="entry name" value="Probable disease resistance protein At1g63360"/>
    <property type="match status" value="1"/>
</dbReference>
<dbReference type="InterPro" id="IPR036390">
    <property type="entry name" value="WH_DNA-bd_sf"/>
</dbReference>
<reference evidence="10" key="1">
    <citation type="journal article" date="2022" name="Plant J.">
        <title>Strategies of tolerance reflected in two North American maple genomes.</title>
        <authorList>
            <person name="McEvoy S.L."/>
            <person name="Sezen U.U."/>
            <person name="Trouern-Trend A."/>
            <person name="McMahon S.M."/>
            <person name="Schaberg P.G."/>
            <person name="Yang J."/>
            <person name="Wegrzyn J.L."/>
            <person name="Swenson N.G."/>
        </authorList>
    </citation>
    <scope>NUCLEOTIDE SEQUENCE</scope>
    <source>
        <strain evidence="10">91603</strain>
    </source>
</reference>
<dbReference type="SMART" id="SM00715">
    <property type="entry name" value="LA"/>
    <property type="match status" value="1"/>
</dbReference>
<dbReference type="FunFam" id="1.10.8.430:FF:000003">
    <property type="entry name" value="Probable disease resistance protein At5g66910"/>
    <property type="match status" value="1"/>
</dbReference>
<dbReference type="PRINTS" id="PR00364">
    <property type="entry name" value="DISEASERSIST"/>
</dbReference>
<evidence type="ECO:0000256" key="1">
    <source>
        <dbReference type="ARBA" id="ARBA00008894"/>
    </source>
</evidence>
<dbReference type="SUPFAM" id="SSF52058">
    <property type="entry name" value="L domain-like"/>
    <property type="match status" value="1"/>
</dbReference>
<dbReference type="Gene3D" id="3.80.10.10">
    <property type="entry name" value="Ribonuclease Inhibitor"/>
    <property type="match status" value="1"/>
</dbReference>
<evidence type="ECO:0000256" key="8">
    <source>
        <dbReference type="PROSITE-ProRule" id="PRU00332"/>
    </source>
</evidence>
<dbReference type="Pfam" id="PF05383">
    <property type="entry name" value="La"/>
    <property type="match status" value="1"/>
</dbReference>
<dbReference type="EMBL" id="JAJSOW010000100">
    <property type="protein sequence ID" value="KAI9187314.1"/>
    <property type="molecule type" value="Genomic_DNA"/>
</dbReference>
<dbReference type="InterPro" id="IPR036388">
    <property type="entry name" value="WH-like_DNA-bd_sf"/>
</dbReference>
<name>A0AAD5J7K9_ACENE</name>
<proteinExistence type="inferred from homology"/>
<accession>A0AAD5J7K9</accession>
<dbReference type="Pfam" id="PF23598">
    <property type="entry name" value="LRR_14"/>
    <property type="match status" value="1"/>
</dbReference>
<dbReference type="GO" id="GO:0005524">
    <property type="term" value="F:ATP binding"/>
    <property type="evidence" value="ECO:0007669"/>
    <property type="project" value="UniProtKB-KW"/>
</dbReference>
<dbReference type="GO" id="GO:0043531">
    <property type="term" value="F:ADP binding"/>
    <property type="evidence" value="ECO:0007669"/>
    <property type="project" value="InterPro"/>
</dbReference>
<evidence type="ECO:0000313" key="11">
    <source>
        <dbReference type="Proteomes" id="UP001064489"/>
    </source>
</evidence>
<dbReference type="FunFam" id="3.40.50.300:FF:001091">
    <property type="entry name" value="Probable disease resistance protein At1g61300"/>
    <property type="match status" value="1"/>
</dbReference>
<dbReference type="SUPFAM" id="SSF52540">
    <property type="entry name" value="P-loop containing nucleoside triphosphate hydrolases"/>
    <property type="match status" value="1"/>
</dbReference>
<dbReference type="InterPro" id="IPR058922">
    <property type="entry name" value="WHD_DRP"/>
</dbReference>